<dbReference type="EMBL" id="ABXP02000081">
    <property type="protein sequence ID" value="KKC29465.1"/>
    <property type="molecule type" value="Genomic_DNA"/>
</dbReference>
<reference evidence="3 4" key="2">
    <citation type="journal article" date="2015" name="BMC Genomics">
        <title>Analysis of three genomes within the thermophilic bacterial species Caldanaerobacter subterraneus with a focus on carbon monoxide dehydrogenase evolution and hydrolase diversity.</title>
        <authorList>
            <person name="Sant'Anna F.H."/>
            <person name="Lebedinsky A.V."/>
            <person name="Sokolova T.G."/>
            <person name="Robb F.T."/>
            <person name="Gonzalez J.M."/>
        </authorList>
    </citation>
    <scope>NUCLEOTIDE SEQUENCE [LARGE SCALE GENOMIC DNA]</scope>
    <source>
        <strain evidence="3 4">DSM 12653</strain>
    </source>
</reference>
<reference evidence="4" key="3">
    <citation type="submission" date="2015-02" db="EMBL/GenBank/DDBJ databases">
        <title>Genome analysis of three genomes within the thermophilic hydrogenogenic bacterial species Caldanaerobacter subterraneus.</title>
        <authorList>
            <person name="Sant'Anna F.H."/>
            <person name="Lebedinsky A."/>
            <person name="Sokolova T."/>
            <person name="Robb F.T."/>
            <person name="Gonzalez J.M."/>
        </authorList>
    </citation>
    <scope>NUCLEOTIDE SEQUENCE [LARGE SCALE GENOMIC DNA]</scope>
    <source>
        <strain evidence="4">DSM 12653</strain>
    </source>
</reference>
<dbReference type="AlphaFoldDB" id="A0A0F5PLI9"/>
<keyword evidence="1" id="KW-0694">RNA-binding</keyword>
<evidence type="ECO:0000256" key="1">
    <source>
        <dbReference type="PROSITE-ProRule" id="PRU00182"/>
    </source>
</evidence>
<evidence type="ECO:0000313" key="4">
    <source>
        <dbReference type="Proteomes" id="UP000010146"/>
    </source>
</evidence>
<comment type="caution">
    <text evidence="3">The sequence shown here is derived from an EMBL/GenBank/DDBJ whole genome shotgun (WGS) entry which is preliminary data.</text>
</comment>
<dbReference type="PROSITE" id="PS50889">
    <property type="entry name" value="S4"/>
    <property type="match status" value="1"/>
</dbReference>
<dbReference type="Proteomes" id="UP000010146">
    <property type="component" value="Unassembled WGS sequence"/>
</dbReference>
<accession>A0A0F5PLI9</accession>
<dbReference type="SMART" id="SM00363">
    <property type="entry name" value="S4"/>
    <property type="match status" value="1"/>
</dbReference>
<dbReference type="Pfam" id="PF17774">
    <property type="entry name" value="YlmH_RBD"/>
    <property type="match status" value="1"/>
</dbReference>
<evidence type="ECO:0000259" key="2">
    <source>
        <dbReference type="SMART" id="SM00363"/>
    </source>
</evidence>
<proteinExistence type="predicted"/>
<dbReference type="Gene3D" id="3.10.290.10">
    <property type="entry name" value="RNA-binding S4 domain"/>
    <property type="match status" value="1"/>
</dbReference>
<dbReference type="Pfam" id="PF01479">
    <property type="entry name" value="S4"/>
    <property type="match status" value="1"/>
</dbReference>
<dbReference type="Gene3D" id="3.30.70.330">
    <property type="match status" value="1"/>
</dbReference>
<gene>
    <name evidence="3" type="ORF">CDSM653_01512</name>
</gene>
<reference evidence="3 4" key="1">
    <citation type="submission" date="2008-07" db="EMBL/GenBank/DDBJ databases">
        <authorList>
            <person name="Gonzalez J."/>
            <person name="Sokolova T."/>
            <person name="Ferriera S."/>
            <person name="Johnson J."/>
            <person name="Kravitz S."/>
            <person name="Beeson K."/>
            <person name="Sutton G."/>
            <person name="Rogers Y.-H."/>
            <person name="Friedman R."/>
            <person name="Frazier M."/>
            <person name="Venter J.C."/>
        </authorList>
    </citation>
    <scope>NUCLEOTIDE SEQUENCE [LARGE SCALE GENOMIC DNA]</scope>
    <source>
        <strain evidence="3 4">DSM 12653</strain>
    </source>
</reference>
<dbReference type="CDD" id="cd00165">
    <property type="entry name" value="S4"/>
    <property type="match status" value="1"/>
</dbReference>
<sequence>MEKDYAIARMEDAFKGCLKSKRLQYTDFLTLSEQKQFEKLALKYKSEGVKYLLEGGYPSAERKIAIVYPDFLTFREEELPIVALRVEGKNRFSHREVLGSILGLGIKREKVGDIIVKESKCDVILKEEMRDFLLFNLTKIGRESVEVHEIELSDVMQPEIKYKDIFSTVASLRVDSVAASGFGISRTKASELIKSGLLQVNWEPVEDPSFQVKEGDIISLRGFGRIKLQEVKGTTKKGRISVHILRFL</sequence>
<dbReference type="InterPro" id="IPR012677">
    <property type="entry name" value="Nucleotide-bd_a/b_plait_sf"/>
</dbReference>
<dbReference type="SUPFAM" id="SSF55174">
    <property type="entry name" value="Alpha-L RNA-binding motif"/>
    <property type="match status" value="1"/>
</dbReference>
<name>A0A0F5PLI9_9THEO</name>
<organism evidence="3 4">
    <name type="scientific">Caldanaerobacter subterraneus subsp. pacificus DSM 12653</name>
    <dbReference type="NCBI Taxonomy" id="391606"/>
    <lineage>
        <taxon>Bacteria</taxon>
        <taxon>Bacillati</taxon>
        <taxon>Bacillota</taxon>
        <taxon>Clostridia</taxon>
        <taxon>Thermoanaerobacterales</taxon>
        <taxon>Thermoanaerobacteraceae</taxon>
        <taxon>Caldanaerobacter</taxon>
    </lineage>
</organism>
<dbReference type="InterPro" id="IPR036986">
    <property type="entry name" value="S4_RNA-bd_sf"/>
</dbReference>
<dbReference type="PANTHER" id="PTHR13633">
    <property type="entry name" value="MITOCHONDRIAL TRANSCRIPTION RESCUE FACTOR 1"/>
    <property type="match status" value="1"/>
</dbReference>
<dbReference type="RefSeq" id="WP_046159911.1">
    <property type="nucleotide sequence ID" value="NZ_ABXP02000081.1"/>
</dbReference>
<dbReference type="InterPro" id="IPR040591">
    <property type="entry name" value="RqcP2_RBD"/>
</dbReference>
<dbReference type="InterPro" id="IPR002942">
    <property type="entry name" value="S4_RNA-bd"/>
</dbReference>
<dbReference type="PANTHER" id="PTHR13633:SF3">
    <property type="entry name" value="MITOCHONDRIAL TRANSCRIPTION RESCUE FACTOR 1"/>
    <property type="match status" value="1"/>
</dbReference>
<feature type="domain" description="RNA-binding S4" evidence="2">
    <location>
        <begin position="172"/>
        <end position="229"/>
    </location>
</feature>
<dbReference type="Gene3D" id="3.30.1370.160">
    <property type="match status" value="1"/>
</dbReference>
<dbReference type="GO" id="GO:0003723">
    <property type="term" value="F:RNA binding"/>
    <property type="evidence" value="ECO:0007669"/>
    <property type="project" value="UniProtKB-KW"/>
</dbReference>
<evidence type="ECO:0000313" key="3">
    <source>
        <dbReference type="EMBL" id="KKC29465.1"/>
    </source>
</evidence>
<protein>
    <recommendedName>
        <fullName evidence="2">RNA-binding S4 domain-containing protein</fullName>
    </recommendedName>
</protein>